<feature type="domain" description="RRM" evidence="5">
    <location>
        <begin position="1"/>
        <end position="47"/>
    </location>
</feature>
<dbReference type="InterPro" id="IPR044598">
    <property type="entry name" value="ZCRB1"/>
</dbReference>
<feature type="compositionally biased region" description="Basic and acidic residues" evidence="4">
    <location>
        <begin position="130"/>
        <end position="141"/>
    </location>
</feature>
<dbReference type="PANTHER" id="PTHR46259">
    <property type="entry name" value="ZINC FINGER CCHC-TYPE AND RNA-BINDING MOTIF-CONTAINING PROTEIN 1"/>
    <property type="match status" value="1"/>
</dbReference>
<dbReference type="Pfam" id="PF00076">
    <property type="entry name" value="RRM_1"/>
    <property type="match status" value="1"/>
</dbReference>
<dbReference type="SUPFAM" id="SSF54928">
    <property type="entry name" value="RNA-binding domain, RBD"/>
    <property type="match status" value="1"/>
</dbReference>
<name>A0A6A4X4L2_AMPAM</name>
<dbReference type="PROSITE" id="PS50102">
    <property type="entry name" value="RRM"/>
    <property type="match status" value="1"/>
</dbReference>
<dbReference type="InterPro" id="IPR001878">
    <property type="entry name" value="Znf_CCHC"/>
</dbReference>
<dbReference type="PROSITE" id="PS50158">
    <property type="entry name" value="ZF_CCHC"/>
    <property type="match status" value="1"/>
</dbReference>
<dbReference type="InterPro" id="IPR036875">
    <property type="entry name" value="Znf_CCHC_sf"/>
</dbReference>
<dbReference type="OrthoDB" id="267048at2759"/>
<protein>
    <submittedName>
        <fullName evidence="7">Zinc finger CCHC-type and RNA-binding motif-containing protein 1</fullName>
    </submittedName>
</protein>
<evidence type="ECO:0000256" key="4">
    <source>
        <dbReference type="SAM" id="MobiDB-lite"/>
    </source>
</evidence>
<dbReference type="Gene3D" id="3.30.70.330">
    <property type="match status" value="1"/>
</dbReference>
<evidence type="ECO:0000256" key="3">
    <source>
        <dbReference type="PROSITE-ProRule" id="PRU00176"/>
    </source>
</evidence>
<dbReference type="InterPro" id="IPR035979">
    <property type="entry name" value="RBD_domain_sf"/>
</dbReference>
<dbReference type="Gene3D" id="4.10.60.10">
    <property type="entry name" value="Zinc finger, CCHC-type"/>
    <property type="match status" value="1"/>
</dbReference>
<sequence length="171" mass="19290">MKDRQTRRSKGVAFVLFLHREEAAACAAGLDGHQLFGRTLRASLARDNGRAAEFVRRREYPDKSRCYECGETGHLSYSCPQNTLGERPPPPKRPRKKRRKPPASSAAGDAEEEEEDEGEDPREESLAAAIRHEQELREREAVGPSGQRSPPREATPPDRESWLRSELELSD</sequence>
<evidence type="ECO:0000313" key="8">
    <source>
        <dbReference type="Proteomes" id="UP000440578"/>
    </source>
</evidence>
<dbReference type="SMART" id="SM00343">
    <property type="entry name" value="ZnF_C2HC"/>
    <property type="match status" value="1"/>
</dbReference>
<reference evidence="7 8" key="1">
    <citation type="submission" date="2019-07" db="EMBL/GenBank/DDBJ databases">
        <title>Draft genome assembly of a fouling barnacle, Amphibalanus amphitrite (Darwin, 1854): The first reference genome for Thecostraca.</title>
        <authorList>
            <person name="Kim W."/>
        </authorList>
    </citation>
    <scope>NUCLEOTIDE SEQUENCE [LARGE SCALE GENOMIC DNA]</scope>
    <source>
        <strain evidence="7">SNU_AA5</strain>
        <tissue evidence="7">Soma without cirri and trophi</tissue>
    </source>
</reference>
<feature type="compositionally biased region" description="Basic and acidic residues" evidence="4">
    <location>
        <begin position="155"/>
        <end position="171"/>
    </location>
</feature>
<dbReference type="GO" id="GO:0003723">
    <property type="term" value="F:RNA binding"/>
    <property type="evidence" value="ECO:0007669"/>
    <property type="project" value="UniProtKB-UniRule"/>
</dbReference>
<dbReference type="EMBL" id="VIIS01000104">
    <property type="protein sequence ID" value="KAF0313233.1"/>
    <property type="molecule type" value="Genomic_DNA"/>
</dbReference>
<keyword evidence="8" id="KW-1185">Reference proteome</keyword>
<evidence type="ECO:0000259" key="5">
    <source>
        <dbReference type="PROSITE" id="PS50102"/>
    </source>
</evidence>
<dbReference type="Proteomes" id="UP000440578">
    <property type="component" value="Unassembled WGS sequence"/>
</dbReference>
<dbReference type="InterPro" id="IPR012677">
    <property type="entry name" value="Nucleotide-bd_a/b_plait_sf"/>
</dbReference>
<feature type="compositionally biased region" description="Acidic residues" evidence="4">
    <location>
        <begin position="109"/>
        <end position="122"/>
    </location>
</feature>
<accession>A0A6A4X4L2</accession>
<proteinExistence type="predicted"/>
<feature type="compositionally biased region" description="Basic residues" evidence="4">
    <location>
        <begin position="90"/>
        <end position="101"/>
    </location>
</feature>
<evidence type="ECO:0000259" key="6">
    <source>
        <dbReference type="PROSITE" id="PS50158"/>
    </source>
</evidence>
<evidence type="ECO:0000256" key="1">
    <source>
        <dbReference type="ARBA" id="ARBA00022884"/>
    </source>
</evidence>
<comment type="caution">
    <text evidence="7">The sequence shown here is derived from an EMBL/GenBank/DDBJ whole genome shotgun (WGS) entry which is preliminary data.</text>
</comment>
<keyword evidence="1 3" id="KW-0694">RNA-binding</keyword>
<dbReference type="PANTHER" id="PTHR46259:SF1">
    <property type="entry name" value="ZINC FINGER CCHC-TYPE AND RNA-BINDING MOTIF-CONTAINING PROTEIN 1"/>
    <property type="match status" value="1"/>
</dbReference>
<dbReference type="FunFam" id="4.10.60.10:FF:000009">
    <property type="entry name" value="Zinc finger CCHC-type and RNA-binding motif-containing protein 1"/>
    <property type="match status" value="1"/>
</dbReference>
<dbReference type="GO" id="GO:0005689">
    <property type="term" value="C:U12-type spliceosomal complex"/>
    <property type="evidence" value="ECO:0007669"/>
    <property type="project" value="InterPro"/>
</dbReference>
<dbReference type="Pfam" id="PF00098">
    <property type="entry name" value="zf-CCHC"/>
    <property type="match status" value="1"/>
</dbReference>
<feature type="region of interest" description="Disordered" evidence="4">
    <location>
        <begin position="70"/>
        <end position="171"/>
    </location>
</feature>
<evidence type="ECO:0000256" key="2">
    <source>
        <dbReference type="PROSITE-ProRule" id="PRU00047"/>
    </source>
</evidence>
<dbReference type="GO" id="GO:0008270">
    <property type="term" value="F:zinc ion binding"/>
    <property type="evidence" value="ECO:0007669"/>
    <property type="project" value="UniProtKB-KW"/>
</dbReference>
<dbReference type="InterPro" id="IPR000504">
    <property type="entry name" value="RRM_dom"/>
</dbReference>
<keyword evidence="2" id="KW-0862">Zinc</keyword>
<gene>
    <name evidence="7" type="primary">zcrb1</name>
    <name evidence="7" type="ORF">FJT64_016224</name>
</gene>
<dbReference type="SUPFAM" id="SSF57756">
    <property type="entry name" value="Retrovirus zinc finger-like domains"/>
    <property type="match status" value="1"/>
</dbReference>
<dbReference type="AlphaFoldDB" id="A0A6A4X4L2"/>
<dbReference type="GO" id="GO:0000398">
    <property type="term" value="P:mRNA splicing, via spliceosome"/>
    <property type="evidence" value="ECO:0007669"/>
    <property type="project" value="InterPro"/>
</dbReference>
<keyword evidence="2" id="KW-0863">Zinc-finger</keyword>
<feature type="domain" description="CCHC-type" evidence="6">
    <location>
        <begin position="65"/>
        <end position="81"/>
    </location>
</feature>
<evidence type="ECO:0000313" key="7">
    <source>
        <dbReference type="EMBL" id="KAF0313233.1"/>
    </source>
</evidence>
<keyword evidence="2" id="KW-0479">Metal-binding</keyword>
<organism evidence="7 8">
    <name type="scientific">Amphibalanus amphitrite</name>
    <name type="common">Striped barnacle</name>
    <name type="synonym">Balanus amphitrite</name>
    <dbReference type="NCBI Taxonomy" id="1232801"/>
    <lineage>
        <taxon>Eukaryota</taxon>
        <taxon>Metazoa</taxon>
        <taxon>Ecdysozoa</taxon>
        <taxon>Arthropoda</taxon>
        <taxon>Crustacea</taxon>
        <taxon>Multicrustacea</taxon>
        <taxon>Cirripedia</taxon>
        <taxon>Thoracica</taxon>
        <taxon>Thoracicalcarea</taxon>
        <taxon>Balanomorpha</taxon>
        <taxon>Balanoidea</taxon>
        <taxon>Balanidae</taxon>
        <taxon>Amphibalaninae</taxon>
        <taxon>Amphibalanus</taxon>
    </lineage>
</organism>